<organism evidence="1 2">
    <name type="scientific">Sorghum bicolor</name>
    <name type="common">Sorghum</name>
    <name type="synonym">Sorghum vulgare</name>
    <dbReference type="NCBI Taxonomy" id="4558"/>
    <lineage>
        <taxon>Eukaryota</taxon>
        <taxon>Viridiplantae</taxon>
        <taxon>Streptophyta</taxon>
        <taxon>Embryophyta</taxon>
        <taxon>Tracheophyta</taxon>
        <taxon>Spermatophyta</taxon>
        <taxon>Magnoliopsida</taxon>
        <taxon>Liliopsida</taxon>
        <taxon>Poales</taxon>
        <taxon>Poaceae</taxon>
        <taxon>PACMAD clade</taxon>
        <taxon>Panicoideae</taxon>
        <taxon>Andropogonodae</taxon>
        <taxon>Andropogoneae</taxon>
        <taxon>Sorghinae</taxon>
        <taxon>Sorghum</taxon>
    </lineage>
</organism>
<dbReference type="EMBL" id="CM000769">
    <property type="protein sequence ID" value="EER87905.2"/>
    <property type="molecule type" value="Genomic_DNA"/>
</dbReference>
<proteinExistence type="predicted"/>
<keyword evidence="2" id="KW-1185">Reference proteome</keyword>
<dbReference type="AlphaFoldDB" id="C5Z4T4"/>
<sequence length="104" mass="12359">MKQRPIQTANNQHFSRTNQDGLLHIYTEDYWVSSRYQNKRKYIRLYPKQPIRKLSEGVLVIFLKKKVVLVMLLSEDLILVYQHLGVPQLQSRWNSQGNKEKTSS</sequence>
<protein>
    <submittedName>
        <fullName evidence="1">Uncharacterized protein</fullName>
    </submittedName>
</protein>
<reference evidence="2" key="2">
    <citation type="journal article" date="2018" name="Plant J.">
        <title>The Sorghum bicolor reference genome: improved assembly, gene annotations, a transcriptome atlas, and signatures of genome organization.</title>
        <authorList>
            <person name="McCormick R.F."/>
            <person name="Truong S.K."/>
            <person name="Sreedasyam A."/>
            <person name="Jenkins J."/>
            <person name="Shu S."/>
            <person name="Sims D."/>
            <person name="Kennedy M."/>
            <person name="Amirebrahimi M."/>
            <person name="Weers B.D."/>
            <person name="McKinley B."/>
            <person name="Mattison A."/>
            <person name="Morishige D.T."/>
            <person name="Grimwood J."/>
            <person name="Schmutz J."/>
            <person name="Mullet J.E."/>
        </authorList>
    </citation>
    <scope>NUCLEOTIDE SEQUENCE [LARGE SCALE GENOMIC DNA]</scope>
    <source>
        <strain evidence="2">cv. BTx623</strain>
    </source>
</reference>
<evidence type="ECO:0000313" key="2">
    <source>
        <dbReference type="Proteomes" id="UP000000768"/>
    </source>
</evidence>
<dbReference type="Proteomes" id="UP000000768">
    <property type="component" value="Chromosome 10"/>
</dbReference>
<gene>
    <name evidence="1" type="ORF">SORBI_3010G049200</name>
</gene>
<evidence type="ECO:0000313" key="1">
    <source>
        <dbReference type="EMBL" id="EER87905.2"/>
    </source>
</evidence>
<dbReference type="HOGENOM" id="CLU_2177597_0_0_1"/>
<accession>C5Z4T4</accession>
<reference evidence="1 2" key="1">
    <citation type="journal article" date="2009" name="Nature">
        <title>The Sorghum bicolor genome and the diversification of grasses.</title>
        <authorList>
            <person name="Paterson A.H."/>
            <person name="Bowers J.E."/>
            <person name="Bruggmann R."/>
            <person name="Dubchak I."/>
            <person name="Grimwood J."/>
            <person name="Gundlach H."/>
            <person name="Haberer G."/>
            <person name="Hellsten U."/>
            <person name="Mitros T."/>
            <person name="Poliakov A."/>
            <person name="Schmutz J."/>
            <person name="Spannagl M."/>
            <person name="Tang H."/>
            <person name="Wang X."/>
            <person name="Wicker T."/>
            <person name="Bharti A.K."/>
            <person name="Chapman J."/>
            <person name="Feltus F.A."/>
            <person name="Gowik U."/>
            <person name="Grigoriev I.V."/>
            <person name="Lyons E."/>
            <person name="Maher C.A."/>
            <person name="Martis M."/>
            <person name="Narechania A."/>
            <person name="Otillar R.P."/>
            <person name="Penning B.W."/>
            <person name="Salamov A.A."/>
            <person name="Wang Y."/>
            <person name="Zhang L."/>
            <person name="Carpita N.C."/>
            <person name="Freeling M."/>
            <person name="Gingle A.R."/>
            <person name="Hash C.T."/>
            <person name="Keller B."/>
            <person name="Klein P."/>
            <person name="Kresovich S."/>
            <person name="McCann M.C."/>
            <person name="Ming R."/>
            <person name="Peterson D.G."/>
            <person name="Mehboob-ur-Rahman"/>
            <person name="Ware D."/>
            <person name="Westhoff P."/>
            <person name="Mayer K.F."/>
            <person name="Messing J."/>
            <person name="Rokhsar D.S."/>
        </authorList>
    </citation>
    <scope>NUCLEOTIDE SEQUENCE [LARGE SCALE GENOMIC DNA]</scope>
    <source>
        <strain evidence="2">cv. BTx623</strain>
    </source>
</reference>
<dbReference type="Gramene" id="EER87905">
    <property type="protein sequence ID" value="EER87905"/>
    <property type="gene ID" value="SORBI_3010G049200"/>
</dbReference>
<name>C5Z4T4_SORBI</name>
<dbReference type="InParanoid" id="C5Z4T4"/>